<dbReference type="PANTHER" id="PTHR46383">
    <property type="entry name" value="ASPARTATE AMINOTRANSFERASE"/>
    <property type="match status" value="1"/>
</dbReference>
<dbReference type="Pfam" id="PF00155">
    <property type="entry name" value="Aminotran_1_2"/>
    <property type="match status" value="1"/>
</dbReference>
<keyword evidence="3 6" id="KW-0032">Aminotransferase</keyword>
<dbReference type="EMBL" id="CABPSB010000011">
    <property type="protein sequence ID" value="VVE22994.1"/>
    <property type="molecule type" value="Genomic_DNA"/>
</dbReference>
<dbReference type="PROSITE" id="PS00105">
    <property type="entry name" value="AA_TRANSFER_CLASS_1"/>
    <property type="match status" value="1"/>
</dbReference>
<dbReference type="GO" id="GO:0006520">
    <property type="term" value="P:amino acid metabolic process"/>
    <property type="evidence" value="ECO:0007669"/>
    <property type="project" value="InterPro"/>
</dbReference>
<dbReference type="GO" id="GO:0008483">
    <property type="term" value="F:transaminase activity"/>
    <property type="evidence" value="ECO:0007669"/>
    <property type="project" value="UniProtKB-KW"/>
</dbReference>
<accession>A0A5E4WHB8</accession>
<evidence type="ECO:0000313" key="9">
    <source>
        <dbReference type="Proteomes" id="UP000406256"/>
    </source>
</evidence>
<evidence type="ECO:0000256" key="6">
    <source>
        <dbReference type="RuleBase" id="RU000481"/>
    </source>
</evidence>
<feature type="domain" description="Aminotransferase class I/classII large" evidence="7">
    <location>
        <begin position="30"/>
        <end position="391"/>
    </location>
</feature>
<dbReference type="Proteomes" id="UP000406256">
    <property type="component" value="Unassembled WGS sequence"/>
</dbReference>
<keyword evidence="9" id="KW-1185">Reference proteome</keyword>
<dbReference type="InterPro" id="IPR004839">
    <property type="entry name" value="Aminotransferase_I/II_large"/>
</dbReference>
<gene>
    <name evidence="8" type="ORF">PAN31108_03230</name>
</gene>
<dbReference type="Gene3D" id="3.90.1150.10">
    <property type="entry name" value="Aspartate Aminotransferase, domain 1"/>
    <property type="match status" value="1"/>
</dbReference>
<dbReference type="OrthoDB" id="9803354at2"/>
<dbReference type="InterPro" id="IPR015424">
    <property type="entry name" value="PyrdxlP-dep_Trfase"/>
</dbReference>
<evidence type="ECO:0000259" key="7">
    <source>
        <dbReference type="Pfam" id="PF00155"/>
    </source>
</evidence>
<dbReference type="InterPro" id="IPR004838">
    <property type="entry name" value="NHTrfase_class1_PyrdxlP-BS"/>
</dbReference>
<dbReference type="InterPro" id="IPR015422">
    <property type="entry name" value="PyrdxlP-dep_Trfase_small"/>
</dbReference>
<keyword evidence="5" id="KW-0663">Pyridoxal phosphate</keyword>
<dbReference type="CDD" id="cd00609">
    <property type="entry name" value="AAT_like"/>
    <property type="match status" value="1"/>
</dbReference>
<dbReference type="SUPFAM" id="SSF53383">
    <property type="entry name" value="PLP-dependent transferases"/>
    <property type="match status" value="1"/>
</dbReference>
<dbReference type="GO" id="GO:0030170">
    <property type="term" value="F:pyridoxal phosphate binding"/>
    <property type="evidence" value="ECO:0007669"/>
    <property type="project" value="InterPro"/>
</dbReference>
<evidence type="ECO:0000256" key="1">
    <source>
        <dbReference type="ARBA" id="ARBA00001933"/>
    </source>
</evidence>
<reference evidence="8 9" key="1">
    <citation type="submission" date="2019-08" db="EMBL/GenBank/DDBJ databases">
        <authorList>
            <person name="Peeters C."/>
        </authorList>
    </citation>
    <scope>NUCLEOTIDE SEQUENCE [LARGE SCALE GENOMIC DNA]</scope>
    <source>
        <strain evidence="8 9">LMG 31108</strain>
    </source>
</reference>
<proteinExistence type="inferred from homology"/>
<dbReference type="AlphaFoldDB" id="A0A5E4WHB8"/>
<dbReference type="PANTHER" id="PTHR46383:SF1">
    <property type="entry name" value="ASPARTATE AMINOTRANSFERASE"/>
    <property type="match status" value="1"/>
</dbReference>
<sequence>MFAQRIGGIRPSPTLALASQAAELRKLGRDIVNMGVGEPDFDTPQEVCAAALDAMKSGETRYTPTAGTAVLRAAIARKLANDNDLRYGIDQIVVSNGAKQSIFNLVGALIDPGDEVIVPAPYWVSYWDVVTLFGGVPRSIECPIEDGFRLRADRLEASLTPATRLLFLNSPSNPSGAVYSDKELAAIGDVLRRYPKVWIVSDDIYEHILVGSRPFVNILNVCPDLADRTVIVNGVSKAFAMTGWRIGYSASSRALALAMETVQSQATGSPNAIAQRAAAEALDQAATLIPRMTDRYRQRHALMCGALAGIDGLQFRPAEGAFYLFAKVEDVIAELHRRGKLSAPTDVAFSAYLLEHFGLAVVPGSAFGLSGHLRMSFATSEKNIEIACQRLRLACAST</sequence>
<dbReference type="Gene3D" id="3.40.640.10">
    <property type="entry name" value="Type I PLP-dependent aspartate aminotransferase-like (Major domain)"/>
    <property type="match status" value="1"/>
</dbReference>
<name>A0A5E4WHB8_9BURK</name>
<evidence type="ECO:0000256" key="2">
    <source>
        <dbReference type="ARBA" id="ARBA00007441"/>
    </source>
</evidence>
<evidence type="ECO:0000256" key="5">
    <source>
        <dbReference type="ARBA" id="ARBA00022898"/>
    </source>
</evidence>
<dbReference type="FunFam" id="3.40.640.10:FF:000033">
    <property type="entry name" value="Aspartate aminotransferase"/>
    <property type="match status" value="1"/>
</dbReference>
<comment type="similarity">
    <text evidence="2 6">Belongs to the class-I pyridoxal-phosphate-dependent aminotransferase family.</text>
</comment>
<keyword evidence="4 6" id="KW-0808">Transferase</keyword>
<dbReference type="InterPro" id="IPR015421">
    <property type="entry name" value="PyrdxlP-dep_Trfase_major"/>
</dbReference>
<comment type="cofactor">
    <cofactor evidence="1 6">
        <name>pyridoxal 5'-phosphate</name>
        <dbReference type="ChEBI" id="CHEBI:597326"/>
    </cofactor>
</comment>
<evidence type="ECO:0000313" key="8">
    <source>
        <dbReference type="EMBL" id="VVE22994.1"/>
    </source>
</evidence>
<dbReference type="RefSeq" id="WP_150669822.1">
    <property type="nucleotide sequence ID" value="NZ_CABPSB010000011.1"/>
</dbReference>
<organism evidence="8 9">
    <name type="scientific">Pandoraea anhela</name>
    <dbReference type="NCBI Taxonomy" id="2508295"/>
    <lineage>
        <taxon>Bacteria</taxon>
        <taxon>Pseudomonadati</taxon>
        <taxon>Pseudomonadota</taxon>
        <taxon>Betaproteobacteria</taxon>
        <taxon>Burkholderiales</taxon>
        <taxon>Burkholderiaceae</taxon>
        <taxon>Pandoraea</taxon>
    </lineage>
</organism>
<protein>
    <recommendedName>
        <fullName evidence="6">Aminotransferase</fullName>
        <ecNumber evidence="6">2.6.1.-</ecNumber>
    </recommendedName>
</protein>
<evidence type="ECO:0000256" key="4">
    <source>
        <dbReference type="ARBA" id="ARBA00022679"/>
    </source>
</evidence>
<evidence type="ECO:0000256" key="3">
    <source>
        <dbReference type="ARBA" id="ARBA00022576"/>
    </source>
</evidence>
<dbReference type="EC" id="2.6.1.-" evidence="6"/>
<dbReference type="InterPro" id="IPR050596">
    <property type="entry name" value="AspAT/PAT-like"/>
</dbReference>